<protein>
    <submittedName>
        <fullName evidence="4">NTP transferase domain-containing protein</fullName>
    </submittedName>
</protein>
<dbReference type="CDD" id="cd06422">
    <property type="entry name" value="NTP_transferase_like_1"/>
    <property type="match status" value="1"/>
</dbReference>
<keyword evidence="5" id="KW-1185">Reference proteome</keyword>
<dbReference type="PANTHER" id="PTHR43584">
    <property type="entry name" value="NUCLEOTIDYL TRANSFERASE"/>
    <property type="match status" value="1"/>
</dbReference>
<evidence type="ECO:0000313" key="5">
    <source>
        <dbReference type="Proteomes" id="UP000753724"/>
    </source>
</evidence>
<feature type="domain" description="Nucleotidyl transferase" evidence="3">
    <location>
        <begin position="17"/>
        <end position="133"/>
    </location>
</feature>
<dbReference type="SUPFAM" id="SSF53448">
    <property type="entry name" value="Nucleotide-diphospho-sugar transferases"/>
    <property type="match status" value="1"/>
</dbReference>
<dbReference type="PANTHER" id="PTHR43584:SF8">
    <property type="entry name" value="N-ACETYLMURAMATE ALPHA-1-PHOSPHATE URIDYLYLTRANSFERASE"/>
    <property type="match status" value="1"/>
</dbReference>
<reference evidence="5" key="1">
    <citation type="submission" date="2020-01" db="EMBL/GenBank/DDBJ databases">
        <title>Sphingomonas sp. strain CSW-10.</title>
        <authorList>
            <person name="Chen W.-M."/>
        </authorList>
    </citation>
    <scope>NUCLEOTIDE SEQUENCE [LARGE SCALE GENOMIC DNA]</scope>
    <source>
        <strain evidence="5">FSY-8</strain>
    </source>
</reference>
<keyword evidence="2" id="KW-0548">Nucleotidyltransferase</keyword>
<evidence type="ECO:0000259" key="3">
    <source>
        <dbReference type="Pfam" id="PF00483"/>
    </source>
</evidence>
<evidence type="ECO:0000256" key="1">
    <source>
        <dbReference type="ARBA" id="ARBA00022679"/>
    </source>
</evidence>
<dbReference type="InterPro" id="IPR005835">
    <property type="entry name" value="NTP_transferase_dom"/>
</dbReference>
<keyword evidence="1 4" id="KW-0808">Transferase</keyword>
<dbReference type="EMBL" id="JAAAPO010000001">
    <property type="protein sequence ID" value="NBC35379.1"/>
    <property type="molecule type" value="Genomic_DNA"/>
</dbReference>
<evidence type="ECO:0000256" key="2">
    <source>
        <dbReference type="ARBA" id="ARBA00022695"/>
    </source>
</evidence>
<evidence type="ECO:0000313" key="4">
    <source>
        <dbReference type="EMBL" id="NBC35379.1"/>
    </source>
</evidence>
<dbReference type="GO" id="GO:0016740">
    <property type="term" value="F:transferase activity"/>
    <property type="evidence" value="ECO:0007669"/>
    <property type="project" value="UniProtKB-KW"/>
</dbReference>
<accession>A0ABW9XA26</accession>
<dbReference type="InterPro" id="IPR029044">
    <property type="entry name" value="Nucleotide-diphossugar_trans"/>
</dbReference>
<organism evidence="4 5">
    <name type="scientific">Novosphingobium ovatum</name>
    <dbReference type="NCBI Taxonomy" id="1908523"/>
    <lineage>
        <taxon>Bacteria</taxon>
        <taxon>Pseudomonadati</taxon>
        <taxon>Pseudomonadota</taxon>
        <taxon>Alphaproteobacteria</taxon>
        <taxon>Sphingomonadales</taxon>
        <taxon>Sphingomonadaceae</taxon>
        <taxon>Novosphingobium</taxon>
    </lineage>
</organism>
<dbReference type="InterPro" id="IPR050065">
    <property type="entry name" value="GlmU-like"/>
</dbReference>
<gene>
    <name evidence="4" type="ORF">GTZ99_02275</name>
</gene>
<proteinExistence type="predicted"/>
<dbReference type="Proteomes" id="UP000753724">
    <property type="component" value="Unassembled WGS sequence"/>
</dbReference>
<dbReference type="RefSeq" id="WP_161716649.1">
    <property type="nucleotide sequence ID" value="NZ_JAAAPO010000001.1"/>
</dbReference>
<dbReference type="Pfam" id="PF00483">
    <property type="entry name" value="NTP_transferase"/>
    <property type="match status" value="1"/>
</dbReference>
<dbReference type="Gene3D" id="3.90.550.10">
    <property type="entry name" value="Spore Coat Polysaccharide Biosynthesis Protein SpsA, Chain A"/>
    <property type="match status" value="1"/>
</dbReference>
<sequence length="248" mass="27029">MTSASDTAPAGLASDTAMLMAAGLGKRMRPLTTTRPKPLVQVAGKPLIDHALDRLAHAGVARAVVNVHYLADQLQAHLRGRTAPAITLSDERDLLLETGGGMVKAAKAGALPDPFFCLNSDNIWLDGPRNVFAELSAAWDPARMDGLLLMVRHTGAHNYHGQGDFCLDPLGRVTRRRERRVAPYIYTGIQLVSHRLLRDAPEGAFSTNLFWTRAIAEQRLYGIVHTGEWFEVGAPEHIAPTEMRLGQG</sequence>
<name>A0ABW9XA26_9SPHN</name>
<comment type="caution">
    <text evidence="4">The sequence shown here is derived from an EMBL/GenBank/DDBJ whole genome shotgun (WGS) entry which is preliminary data.</text>
</comment>